<comment type="caution">
    <text evidence="1">The sequence shown here is derived from an EMBL/GenBank/DDBJ whole genome shotgun (WGS) entry which is preliminary data.</text>
</comment>
<organism evidence="1 2">
    <name type="scientific">Ambrosiozyma monospora</name>
    <name type="common">Yeast</name>
    <name type="synonym">Endomycopsis monosporus</name>
    <dbReference type="NCBI Taxonomy" id="43982"/>
    <lineage>
        <taxon>Eukaryota</taxon>
        <taxon>Fungi</taxon>
        <taxon>Dikarya</taxon>
        <taxon>Ascomycota</taxon>
        <taxon>Saccharomycotina</taxon>
        <taxon>Pichiomycetes</taxon>
        <taxon>Pichiales</taxon>
        <taxon>Pichiaceae</taxon>
        <taxon>Ambrosiozyma</taxon>
    </lineage>
</organism>
<dbReference type="Proteomes" id="UP001165064">
    <property type="component" value="Unassembled WGS sequence"/>
</dbReference>
<evidence type="ECO:0000313" key="1">
    <source>
        <dbReference type="EMBL" id="GME76592.1"/>
    </source>
</evidence>
<protein>
    <submittedName>
        <fullName evidence="1">Unnamed protein product</fullName>
    </submittedName>
</protein>
<name>A0ACB5SYP7_AMBMO</name>
<dbReference type="EMBL" id="BSXS01001582">
    <property type="protein sequence ID" value="GME76592.1"/>
    <property type="molecule type" value="Genomic_DNA"/>
</dbReference>
<evidence type="ECO:0000313" key="2">
    <source>
        <dbReference type="Proteomes" id="UP001165064"/>
    </source>
</evidence>
<keyword evidence="2" id="KW-1185">Reference proteome</keyword>
<accession>A0ACB5SYP7</accession>
<reference evidence="1" key="1">
    <citation type="submission" date="2023-04" db="EMBL/GenBank/DDBJ databases">
        <title>Ambrosiozyma monospora NBRC 10751.</title>
        <authorList>
            <person name="Ichikawa N."/>
            <person name="Sato H."/>
            <person name="Tonouchi N."/>
        </authorList>
    </citation>
    <scope>NUCLEOTIDE SEQUENCE</scope>
    <source>
        <strain evidence="1">NBRC 10751</strain>
    </source>
</reference>
<proteinExistence type="predicted"/>
<sequence length="114" mass="12804">MMANYYNILFLQSPDKKFSAIDKLGYCYMKQATNSHSYDFNEYTFGDGAIFTQLFKMGSGMEYLNFTSNEQGHINEDTITGDISSATSLFPIFPTFVTGKGEALTIPITMTENL</sequence>
<gene>
    <name evidence="1" type="ORF">Amon02_000267700</name>
</gene>